<name>A0ABD5QGI9_9EURY</name>
<dbReference type="RefSeq" id="WP_224827565.1">
    <property type="nucleotide sequence ID" value="NZ_JAIVEF010000001.1"/>
</dbReference>
<evidence type="ECO:0000256" key="1">
    <source>
        <dbReference type="SAM" id="Phobius"/>
    </source>
</evidence>
<feature type="transmembrane region" description="Helical" evidence="1">
    <location>
        <begin position="120"/>
        <end position="140"/>
    </location>
</feature>
<accession>A0ABD5QGI9</accession>
<keyword evidence="4" id="KW-1185">Reference proteome</keyword>
<gene>
    <name evidence="3" type="ORF">ACFPFO_14070</name>
</gene>
<evidence type="ECO:0000313" key="3">
    <source>
        <dbReference type="EMBL" id="MFC4988872.1"/>
    </source>
</evidence>
<dbReference type="Pfam" id="PF12158">
    <property type="entry name" value="DUF3592"/>
    <property type="match status" value="1"/>
</dbReference>
<protein>
    <submittedName>
        <fullName evidence="3">DUF3592 domain-containing protein</fullName>
    </submittedName>
</protein>
<reference evidence="3 4" key="1">
    <citation type="journal article" date="2019" name="Int. J. Syst. Evol. Microbiol.">
        <title>The Global Catalogue of Microorganisms (GCM) 10K type strain sequencing project: providing services to taxonomists for standard genome sequencing and annotation.</title>
        <authorList>
            <consortium name="The Broad Institute Genomics Platform"/>
            <consortium name="The Broad Institute Genome Sequencing Center for Infectious Disease"/>
            <person name="Wu L."/>
            <person name="Ma J."/>
        </authorList>
    </citation>
    <scope>NUCLEOTIDE SEQUENCE [LARGE SCALE GENOMIC DNA]</scope>
    <source>
        <strain evidence="3 4">CGMCC 1.15824</strain>
    </source>
</reference>
<evidence type="ECO:0000313" key="4">
    <source>
        <dbReference type="Proteomes" id="UP001595925"/>
    </source>
</evidence>
<comment type="caution">
    <text evidence="3">The sequence shown here is derived from an EMBL/GenBank/DDBJ whole genome shotgun (WGS) entry which is preliminary data.</text>
</comment>
<organism evidence="3 4">
    <name type="scientific">Saliphagus infecundisoli</name>
    <dbReference type="NCBI Taxonomy" id="1849069"/>
    <lineage>
        <taxon>Archaea</taxon>
        <taxon>Methanobacteriati</taxon>
        <taxon>Methanobacteriota</taxon>
        <taxon>Stenosarchaea group</taxon>
        <taxon>Halobacteria</taxon>
        <taxon>Halobacteriales</taxon>
        <taxon>Natrialbaceae</taxon>
        <taxon>Saliphagus</taxon>
    </lineage>
</organism>
<keyword evidence="1" id="KW-1133">Transmembrane helix</keyword>
<dbReference type="InterPro" id="IPR021994">
    <property type="entry name" value="DUF3592"/>
</dbReference>
<keyword evidence="1" id="KW-0472">Membrane</keyword>
<dbReference type="Proteomes" id="UP001595925">
    <property type="component" value="Unassembled WGS sequence"/>
</dbReference>
<evidence type="ECO:0000259" key="2">
    <source>
        <dbReference type="Pfam" id="PF12158"/>
    </source>
</evidence>
<dbReference type="AlphaFoldDB" id="A0ABD5QGI9"/>
<proteinExistence type="predicted"/>
<keyword evidence="1" id="KW-0812">Transmembrane</keyword>
<feature type="domain" description="DUF3592" evidence="2">
    <location>
        <begin position="30"/>
        <end position="116"/>
    </location>
</feature>
<sequence>MLVIGLVATGYGVYDYTQQSDAVADAVEVNAEIAELDVESTSAGSSTGVDYRPTVRFTYEYEETSYTSTNVFPSTISPNYDTESEARSVLDEYSVNESATAYLDPANPGAAFLKQDTSNAPLIVVAIGLFFVLVGGASAMKRYRSR</sequence>
<dbReference type="EMBL" id="JBHSJG010000036">
    <property type="protein sequence ID" value="MFC4988872.1"/>
    <property type="molecule type" value="Genomic_DNA"/>
</dbReference>